<accession>A0A0D2D0J6</accession>
<reference evidence="1 2" key="1">
    <citation type="submission" date="2015-01" db="EMBL/GenBank/DDBJ databases">
        <title>The Genome Sequence of Exophiala oligosperma CBS72588.</title>
        <authorList>
            <consortium name="The Broad Institute Genomics Platform"/>
            <person name="Cuomo C."/>
            <person name="de Hoog S."/>
            <person name="Gorbushina A."/>
            <person name="Stielow B."/>
            <person name="Teixiera M."/>
            <person name="Abouelleil A."/>
            <person name="Chapman S.B."/>
            <person name="Priest M."/>
            <person name="Young S.K."/>
            <person name="Wortman J."/>
            <person name="Nusbaum C."/>
            <person name="Birren B."/>
        </authorList>
    </citation>
    <scope>NUCLEOTIDE SEQUENCE [LARGE SCALE GENOMIC DNA]</scope>
    <source>
        <strain evidence="1 2">CBS 72588</strain>
    </source>
</reference>
<proteinExistence type="predicted"/>
<dbReference type="HOGENOM" id="CLU_1133597_0_0_1"/>
<gene>
    <name evidence="1" type="ORF">PV06_11900</name>
</gene>
<dbReference type="VEuPathDB" id="FungiDB:PV06_11900"/>
<organism evidence="1 2">
    <name type="scientific">Exophiala oligosperma</name>
    <dbReference type="NCBI Taxonomy" id="215243"/>
    <lineage>
        <taxon>Eukaryota</taxon>
        <taxon>Fungi</taxon>
        <taxon>Dikarya</taxon>
        <taxon>Ascomycota</taxon>
        <taxon>Pezizomycotina</taxon>
        <taxon>Eurotiomycetes</taxon>
        <taxon>Chaetothyriomycetidae</taxon>
        <taxon>Chaetothyriales</taxon>
        <taxon>Herpotrichiellaceae</taxon>
        <taxon>Exophiala</taxon>
    </lineage>
</organism>
<dbReference type="GeneID" id="27363974"/>
<evidence type="ECO:0000313" key="1">
    <source>
        <dbReference type="EMBL" id="KIW35760.1"/>
    </source>
</evidence>
<evidence type="ECO:0000313" key="2">
    <source>
        <dbReference type="Proteomes" id="UP000053342"/>
    </source>
</evidence>
<name>A0A0D2D0J6_9EURO</name>
<sequence length="245" mass="27685">MVKTDEAKMVFRTKISPHNSWEPGVTIASMEELPDKPLLGMERPSSLQYTFHQSVFYTIFFQHNDGRLEEALNTGAEMMGWSTTGECLWKFPELITLLHSRRPLASYPPYNQLASFIREFTVEYKSHLDSPDLLLVRQNSAMIRLYHAGCTLLIDMYRVQEGDFPSYGELIDFLIDSGDDSFKVLLKSDDGQYRTLLVKSIDDLHSTASPTAQVEPGKMPGNDGAFDQICDHLGSSTTDLTTEKS</sequence>
<dbReference type="AlphaFoldDB" id="A0A0D2D0J6"/>
<keyword evidence="2" id="KW-1185">Reference proteome</keyword>
<dbReference type="Proteomes" id="UP000053342">
    <property type="component" value="Unassembled WGS sequence"/>
</dbReference>
<protein>
    <submittedName>
        <fullName evidence="1">Uncharacterized protein</fullName>
    </submittedName>
</protein>
<dbReference type="EMBL" id="KN847440">
    <property type="protein sequence ID" value="KIW35760.1"/>
    <property type="molecule type" value="Genomic_DNA"/>
</dbReference>
<dbReference type="RefSeq" id="XP_016255976.1">
    <property type="nucleotide sequence ID" value="XM_016413646.1"/>
</dbReference>